<dbReference type="AlphaFoldDB" id="A0A1I8A219"/>
<reference evidence="3" key="1">
    <citation type="submission" date="2016-11" db="UniProtKB">
        <authorList>
            <consortium name="WormBaseParasite"/>
        </authorList>
    </citation>
    <scope>IDENTIFICATION</scope>
</reference>
<feature type="transmembrane region" description="Helical" evidence="1">
    <location>
        <begin position="192"/>
        <end position="209"/>
    </location>
</feature>
<dbReference type="Pfam" id="PF10321">
    <property type="entry name" value="7TM_GPCR_Srt"/>
    <property type="match status" value="1"/>
</dbReference>
<sequence length="249" mass="28991">MDPFAQNKYDNFNNCSMFASADWNSLGVRLWAAQCMTVLILAVNRCVEFWKIEFLASLFEGYKMAFWYILVITYFLVFFIFSPCCLYNTVAYMWMTDPYVDKPDRSWYADLKLLKVNNIGIFIGLCSCYLFLSFSICYQRRKTGSVTLSKIQKQVSIQSCVLCSFICFTGGSYVFFGIFPELGSPVMATVNFVLWQWTFCGAVICYMVMNKTLRQGVIKFYFRLFRRPSPKRMTVRPIGDSEHRTSGFQ</sequence>
<feature type="transmembrane region" description="Helical" evidence="1">
    <location>
        <begin position="65"/>
        <end position="95"/>
    </location>
</feature>
<protein>
    <submittedName>
        <fullName evidence="3">7TM_GPCR_Srx domain-containing protein</fullName>
    </submittedName>
</protein>
<dbReference type="SUPFAM" id="SSF81321">
    <property type="entry name" value="Family A G protein-coupled receptor-like"/>
    <property type="match status" value="1"/>
</dbReference>
<evidence type="ECO:0000256" key="1">
    <source>
        <dbReference type="SAM" id="Phobius"/>
    </source>
</evidence>
<proteinExistence type="predicted"/>
<dbReference type="PANTHER" id="PTHR23021">
    <property type="entry name" value="SERPENTINE RECEPTOR, CLASS T"/>
    <property type="match status" value="1"/>
</dbReference>
<accession>A0A1I8A219</accession>
<keyword evidence="1" id="KW-1133">Transmembrane helix</keyword>
<dbReference type="PANTHER" id="PTHR23021:SF11">
    <property type="entry name" value="SERPENTINE RECEPTOR, CLASS T"/>
    <property type="match status" value="1"/>
</dbReference>
<feature type="transmembrane region" description="Helical" evidence="1">
    <location>
        <begin position="115"/>
        <end position="138"/>
    </location>
</feature>
<feature type="transmembrane region" description="Helical" evidence="1">
    <location>
        <begin position="26"/>
        <end position="44"/>
    </location>
</feature>
<keyword evidence="1" id="KW-0472">Membrane</keyword>
<dbReference type="InterPro" id="IPR019425">
    <property type="entry name" value="7TM_GPCR_serpentine_rcpt_Srt"/>
</dbReference>
<name>A0A1I8A219_9BILA</name>
<keyword evidence="2" id="KW-1185">Reference proteome</keyword>
<organism evidence="2 3">
    <name type="scientific">Steinernema glaseri</name>
    <dbReference type="NCBI Taxonomy" id="37863"/>
    <lineage>
        <taxon>Eukaryota</taxon>
        <taxon>Metazoa</taxon>
        <taxon>Ecdysozoa</taxon>
        <taxon>Nematoda</taxon>
        <taxon>Chromadorea</taxon>
        <taxon>Rhabditida</taxon>
        <taxon>Tylenchina</taxon>
        <taxon>Panagrolaimomorpha</taxon>
        <taxon>Strongyloidoidea</taxon>
        <taxon>Steinernematidae</taxon>
        <taxon>Steinernema</taxon>
    </lineage>
</organism>
<keyword evidence="1" id="KW-0812">Transmembrane</keyword>
<evidence type="ECO:0000313" key="3">
    <source>
        <dbReference type="WBParaSite" id="L893_g31894.t1"/>
    </source>
</evidence>
<feature type="transmembrane region" description="Helical" evidence="1">
    <location>
        <begin position="159"/>
        <end position="180"/>
    </location>
</feature>
<dbReference type="WBParaSite" id="L893_g31894.t1">
    <property type="protein sequence ID" value="L893_g31894.t1"/>
    <property type="gene ID" value="L893_g31894"/>
</dbReference>
<evidence type="ECO:0000313" key="2">
    <source>
        <dbReference type="Proteomes" id="UP000095287"/>
    </source>
</evidence>
<dbReference type="Proteomes" id="UP000095287">
    <property type="component" value="Unplaced"/>
</dbReference>